<dbReference type="InterPro" id="IPR000257">
    <property type="entry name" value="Uroporphyrinogen_deCOase"/>
</dbReference>
<dbReference type="PROSITE" id="PS00906">
    <property type="entry name" value="UROD_1"/>
    <property type="match status" value="1"/>
</dbReference>
<evidence type="ECO:0000313" key="6">
    <source>
        <dbReference type="Proteomes" id="UP000030744"/>
    </source>
</evidence>
<keyword evidence="3" id="KW-0732">Signal</keyword>
<dbReference type="SUPFAM" id="SSF51726">
    <property type="entry name" value="UROD/MetE-like"/>
    <property type="match status" value="2"/>
</dbReference>
<dbReference type="AlphaFoldDB" id="U6JP14"/>
<keyword evidence="2" id="KW-1133">Transmembrane helix</keyword>
<feature type="region of interest" description="Disordered" evidence="1">
    <location>
        <begin position="42"/>
        <end position="67"/>
    </location>
</feature>
<dbReference type="Pfam" id="PF01208">
    <property type="entry name" value="URO-D"/>
    <property type="match status" value="2"/>
</dbReference>
<evidence type="ECO:0000256" key="3">
    <source>
        <dbReference type="SAM" id="SignalP"/>
    </source>
</evidence>
<evidence type="ECO:0000313" key="5">
    <source>
        <dbReference type="EMBL" id="CDJ27229.1"/>
    </source>
</evidence>
<reference evidence="5" key="2">
    <citation type="submission" date="2013-10" db="EMBL/GenBank/DDBJ databases">
        <authorList>
            <person name="Aslett M."/>
        </authorList>
    </citation>
    <scope>NUCLEOTIDE SEQUENCE [LARGE SCALE GENOMIC DNA]</scope>
    <source>
        <strain evidence="5">Houghton</strain>
    </source>
</reference>
<dbReference type="GO" id="GO:0006783">
    <property type="term" value="P:heme biosynthetic process"/>
    <property type="evidence" value="ECO:0007669"/>
    <property type="project" value="TreeGrafter"/>
</dbReference>
<keyword evidence="2" id="KW-0812">Transmembrane</keyword>
<dbReference type="OrthoDB" id="339900at2759"/>
<dbReference type="RefSeq" id="XP_013349807.1">
    <property type="nucleotide sequence ID" value="XM_013494353.1"/>
</dbReference>
<dbReference type="VEuPathDB" id="ToxoDB:EMH_0029880"/>
<feature type="region of interest" description="Disordered" evidence="1">
    <location>
        <begin position="109"/>
        <end position="132"/>
    </location>
</feature>
<dbReference type="PANTHER" id="PTHR21091:SF169">
    <property type="entry name" value="UROPORPHYRINOGEN DECARBOXYLASE"/>
    <property type="match status" value="1"/>
</dbReference>
<proteinExistence type="predicted"/>
<dbReference type="InterPro" id="IPR038071">
    <property type="entry name" value="UROD/MetE-like_sf"/>
</dbReference>
<name>U6JP14_9EIME</name>
<protein>
    <submittedName>
        <fullName evidence="5">Uroporphyrinogen decarboxylase, putative</fullName>
    </submittedName>
</protein>
<feature type="compositionally biased region" description="Low complexity" evidence="1">
    <location>
        <begin position="54"/>
        <end position="67"/>
    </location>
</feature>
<keyword evidence="2" id="KW-0472">Membrane</keyword>
<feature type="chain" id="PRO_5004671994" evidence="3">
    <location>
        <begin position="25"/>
        <end position="541"/>
    </location>
</feature>
<feature type="domain" description="Uroporphyrinogen decarboxylase (URO-D)" evidence="4">
    <location>
        <begin position="257"/>
        <end position="266"/>
    </location>
</feature>
<accession>U6JP14</accession>
<organism evidence="5 6">
    <name type="scientific">Eimeria mitis</name>
    <dbReference type="NCBI Taxonomy" id="44415"/>
    <lineage>
        <taxon>Eukaryota</taxon>
        <taxon>Sar</taxon>
        <taxon>Alveolata</taxon>
        <taxon>Apicomplexa</taxon>
        <taxon>Conoidasida</taxon>
        <taxon>Coccidia</taxon>
        <taxon>Eucoccidiorida</taxon>
        <taxon>Eimeriorina</taxon>
        <taxon>Eimeriidae</taxon>
        <taxon>Eimeria</taxon>
    </lineage>
</organism>
<dbReference type="Proteomes" id="UP000030744">
    <property type="component" value="Unassembled WGS sequence"/>
</dbReference>
<dbReference type="PANTHER" id="PTHR21091">
    <property type="entry name" value="METHYLTETRAHYDROFOLATE:HOMOCYSTEINE METHYLTRANSFERASE RELATED"/>
    <property type="match status" value="1"/>
</dbReference>
<feature type="signal peptide" evidence="3">
    <location>
        <begin position="1"/>
        <end position="24"/>
    </location>
</feature>
<dbReference type="GeneID" id="25377819"/>
<evidence type="ECO:0000259" key="4">
    <source>
        <dbReference type="PROSITE" id="PS00906"/>
    </source>
</evidence>
<dbReference type="Gene3D" id="3.20.20.210">
    <property type="match status" value="3"/>
</dbReference>
<sequence length="541" mass="56066">MSLCLHRRLLLLLLAAVCLYTALQQQLARAFVTTAGGGPLVPPQPFQRGRAFCSSSNSSSSSSSNNSSFSIGSSLTFRPSAMDGQQPGLPAARGDGEAVVEAAGAFSAAQDVPDETPAEVKEEIRRRRRANPPVAAAAVSATVVAAAPAAAAAATAVASATVVAAAGLAAAVASAIAAAETPAEVKEEIRRRRRENPLSAARRLKNDSLRIALMGPAAYSEFVSSSPAAAAAAGGAAAAEKAAAAAAAAEIASSSVPVWVMRQAGRYLPEFRAVRAKHKFLTGEAQILNRQTHAAAAAVASAAAVAAAAAADDADDDDDDDDDDDAAADAGGAAAAVADASVVVLLMPGVVLLLVLVVLLVLLVVVLLLLLMLLVMLPMLAMGMPLTVEEGEGPRFGWRLESPADIERLDTAFDVEDKLEGGAPKKGWRRAKEFMFKYPDETKLLLQQIAAAAAKYLSKQVEAGAQVLQGDLDPQLLYAPDETIVKEATKMVEAYQPGRYIANLGHGMEPAMEPHKLAVFLQAVKDAAASIKKKRDLKQPS</sequence>
<evidence type="ECO:0000256" key="2">
    <source>
        <dbReference type="SAM" id="Phobius"/>
    </source>
</evidence>
<dbReference type="GO" id="GO:0005829">
    <property type="term" value="C:cytosol"/>
    <property type="evidence" value="ECO:0007669"/>
    <property type="project" value="TreeGrafter"/>
</dbReference>
<dbReference type="GO" id="GO:0004853">
    <property type="term" value="F:uroporphyrinogen decarboxylase activity"/>
    <property type="evidence" value="ECO:0007669"/>
    <property type="project" value="InterPro"/>
</dbReference>
<evidence type="ECO:0000256" key="1">
    <source>
        <dbReference type="SAM" id="MobiDB-lite"/>
    </source>
</evidence>
<reference evidence="5" key="1">
    <citation type="submission" date="2013-10" db="EMBL/GenBank/DDBJ databases">
        <title>Genomic analysis of the causative agents of coccidiosis in chickens.</title>
        <authorList>
            <person name="Reid A.J."/>
            <person name="Blake D."/>
            <person name="Billington K."/>
            <person name="Browne H."/>
            <person name="Dunn M."/>
            <person name="Hung S."/>
            <person name="Kawahara F."/>
            <person name="Miranda-Saavedra D."/>
            <person name="Mourier T."/>
            <person name="Nagra H."/>
            <person name="Otto T.D."/>
            <person name="Rawlings N."/>
            <person name="Sanchez A."/>
            <person name="Sanders M."/>
            <person name="Subramaniam C."/>
            <person name="Tay Y."/>
            <person name="Dear P."/>
            <person name="Doerig C."/>
            <person name="Gruber A."/>
            <person name="Parkinson J."/>
            <person name="Shirley M."/>
            <person name="Wan K.L."/>
            <person name="Berriman M."/>
            <person name="Tomley F."/>
            <person name="Pain A."/>
        </authorList>
    </citation>
    <scope>NUCLEOTIDE SEQUENCE [LARGE SCALE GENOMIC DNA]</scope>
    <source>
        <strain evidence="5">Houghton</strain>
    </source>
</reference>
<keyword evidence="6" id="KW-1185">Reference proteome</keyword>
<gene>
    <name evidence="5" type="ORF">EMH_0029880</name>
</gene>
<feature type="transmembrane region" description="Helical" evidence="2">
    <location>
        <begin position="350"/>
        <end position="377"/>
    </location>
</feature>
<dbReference type="EMBL" id="HG679087">
    <property type="protein sequence ID" value="CDJ27229.1"/>
    <property type="molecule type" value="Genomic_DNA"/>
</dbReference>